<dbReference type="RefSeq" id="XP_075099032.1">
    <property type="nucleotide sequence ID" value="XM_075242931.1"/>
</dbReference>
<name>A0AC58TP78_TOBAC</name>
<proteinExistence type="predicted"/>
<reference evidence="2" key="2">
    <citation type="submission" date="2025-08" db="UniProtKB">
        <authorList>
            <consortium name="RefSeq"/>
        </authorList>
    </citation>
    <scope>IDENTIFICATION</scope>
    <source>
        <tissue evidence="2">Leaf</tissue>
    </source>
</reference>
<gene>
    <name evidence="2" type="primary">LOC142175922</name>
</gene>
<keyword evidence="1" id="KW-1185">Reference proteome</keyword>
<accession>A0AC58TP78</accession>
<sequence>MNVKVFRQVTVNATSIQGMDPATRAPRLNSEADALANLGSLIDDDEFSSGTVVQLMKSVVEEGYAEVNSMSLTWDWRNKYIDYLKTGKLPSDCKESRALRTKAARFSLVEGTLFRRTFDDPLARCLGLGDTKYALREVHKGTCRDHSGEESLVRKLIRAGYYWTEMEKNVKDFV</sequence>
<evidence type="ECO:0000313" key="1">
    <source>
        <dbReference type="Proteomes" id="UP000790787"/>
    </source>
</evidence>
<organism evidence="1 2">
    <name type="scientific">Nicotiana tabacum</name>
    <name type="common">Common tobacco</name>
    <dbReference type="NCBI Taxonomy" id="4097"/>
    <lineage>
        <taxon>Eukaryota</taxon>
        <taxon>Viridiplantae</taxon>
        <taxon>Streptophyta</taxon>
        <taxon>Embryophyta</taxon>
        <taxon>Tracheophyta</taxon>
        <taxon>Spermatophyta</taxon>
        <taxon>Magnoliopsida</taxon>
        <taxon>eudicotyledons</taxon>
        <taxon>Gunneridae</taxon>
        <taxon>Pentapetalae</taxon>
        <taxon>asterids</taxon>
        <taxon>lamiids</taxon>
        <taxon>Solanales</taxon>
        <taxon>Solanaceae</taxon>
        <taxon>Nicotianoideae</taxon>
        <taxon>Nicotianeae</taxon>
        <taxon>Nicotiana</taxon>
    </lineage>
</organism>
<protein>
    <submittedName>
        <fullName evidence="2">Uncharacterized protein LOC142175922</fullName>
    </submittedName>
</protein>
<reference evidence="1" key="1">
    <citation type="journal article" date="2014" name="Nat. Commun.">
        <title>The tobacco genome sequence and its comparison with those of tomato and potato.</title>
        <authorList>
            <person name="Sierro N."/>
            <person name="Battey J.N."/>
            <person name="Ouadi S."/>
            <person name="Bakaher N."/>
            <person name="Bovet L."/>
            <person name="Willig A."/>
            <person name="Goepfert S."/>
            <person name="Peitsch M.C."/>
            <person name="Ivanov N.V."/>
        </authorList>
    </citation>
    <scope>NUCLEOTIDE SEQUENCE [LARGE SCALE GENOMIC DNA]</scope>
</reference>
<evidence type="ECO:0000313" key="2">
    <source>
        <dbReference type="RefSeq" id="XP_075099032.1"/>
    </source>
</evidence>
<dbReference type="Proteomes" id="UP000790787">
    <property type="component" value="Chromosome 22"/>
</dbReference>